<organism evidence="1 2">
    <name type="scientific">Brachyspira aalborgi</name>
    <dbReference type="NCBI Taxonomy" id="29522"/>
    <lineage>
        <taxon>Bacteria</taxon>
        <taxon>Pseudomonadati</taxon>
        <taxon>Spirochaetota</taxon>
        <taxon>Spirochaetia</taxon>
        <taxon>Brachyspirales</taxon>
        <taxon>Brachyspiraceae</taxon>
        <taxon>Brachyspira</taxon>
    </lineage>
</organism>
<gene>
    <name evidence="1" type="ORF">EPJ69_11430</name>
</gene>
<name>A0A5C8DX45_9SPIR</name>
<protein>
    <submittedName>
        <fullName evidence="1">DUF3841 domain-containing protein</fullName>
    </submittedName>
</protein>
<reference evidence="1 2" key="1">
    <citation type="journal article" date="1992" name="Lakartidningen">
        <title>[Penicillin V and not amoxicillin is the first choice preparation in acute otitis].</title>
        <authorList>
            <person name="Kamme C."/>
            <person name="Lundgren K."/>
            <person name="Prellner K."/>
        </authorList>
    </citation>
    <scope>NUCLEOTIDE SEQUENCE [LARGE SCALE GENOMIC DNA]</scope>
    <source>
        <strain evidence="1 2">PC5538III-lc</strain>
    </source>
</reference>
<dbReference type="AlphaFoldDB" id="A0A5C8DX45"/>
<proteinExistence type="predicted"/>
<comment type="caution">
    <text evidence="1">The sequence shown here is derived from an EMBL/GenBank/DDBJ whole genome shotgun (WGS) entry which is preliminary data.</text>
</comment>
<dbReference type="Proteomes" id="UP000324707">
    <property type="component" value="Unassembled WGS sequence"/>
</dbReference>
<evidence type="ECO:0000313" key="2">
    <source>
        <dbReference type="Proteomes" id="UP000324707"/>
    </source>
</evidence>
<accession>A0A5C8DX45</accession>
<dbReference type="InterPro" id="IPR024211">
    <property type="entry name" value="DUF3841"/>
</dbReference>
<sequence length="193" mass="22866">MDKENNTIKLYTAQTDIVLRIIEKDKVCYSKKEFVRQKYLESSNIFITAYSWFVKEAEKIVKKPEKAEYPYWAFKDLYNVDDSAGGNILTLKVPLEEAIFFDLFDWNKIICMKYIGVCEEDEKEFKENIKKLGLKETDIMLTNFNPELKMQIMESWKFLFRHHENIKIGNINKIGGVQAGLWQIKKEWIINGL</sequence>
<dbReference type="Pfam" id="PF12952">
    <property type="entry name" value="DUF3841"/>
    <property type="match status" value="1"/>
</dbReference>
<evidence type="ECO:0000313" key="1">
    <source>
        <dbReference type="EMBL" id="TXJ30170.1"/>
    </source>
</evidence>
<dbReference type="RefSeq" id="WP_147737478.1">
    <property type="nucleotide sequence ID" value="NZ_SAXX01000024.1"/>
</dbReference>
<dbReference type="EMBL" id="SAXX01000024">
    <property type="protein sequence ID" value="TXJ30170.1"/>
    <property type="molecule type" value="Genomic_DNA"/>
</dbReference>